<name>A0A5B7K0E9_PORTR</name>
<accession>A0A5B7K0E9</accession>
<sequence>MNRSTHKGDSVRFTPLPMTKISAVTSGLRQGHLAVHVLVAPAVLVKNNVAHRDRNTLSFGFFPPSEMSDE</sequence>
<protein>
    <submittedName>
        <fullName evidence="1">Uncharacterized protein</fullName>
    </submittedName>
</protein>
<evidence type="ECO:0000313" key="2">
    <source>
        <dbReference type="Proteomes" id="UP000324222"/>
    </source>
</evidence>
<gene>
    <name evidence="1" type="ORF">E2C01_093404</name>
</gene>
<organism evidence="1 2">
    <name type="scientific">Portunus trituberculatus</name>
    <name type="common">Swimming crab</name>
    <name type="synonym">Neptunus trituberculatus</name>
    <dbReference type="NCBI Taxonomy" id="210409"/>
    <lineage>
        <taxon>Eukaryota</taxon>
        <taxon>Metazoa</taxon>
        <taxon>Ecdysozoa</taxon>
        <taxon>Arthropoda</taxon>
        <taxon>Crustacea</taxon>
        <taxon>Multicrustacea</taxon>
        <taxon>Malacostraca</taxon>
        <taxon>Eumalacostraca</taxon>
        <taxon>Eucarida</taxon>
        <taxon>Decapoda</taxon>
        <taxon>Pleocyemata</taxon>
        <taxon>Brachyura</taxon>
        <taxon>Eubrachyura</taxon>
        <taxon>Portunoidea</taxon>
        <taxon>Portunidae</taxon>
        <taxon>Portuninae</taxon>
        <taxon>Portunus</taxon>
    </lineage>
</organism>
<evidence type="ECO:0000313" key="1">
    <source>
        <dbReference type="EMBL" id="MPC98054.1"/>
    </source>
</evidence>
<keyword evidence="2" id="KW-1185">Reference proteome</keyword>
<dbReference type="EMBL" id="VSRR010112504">
    <property type="protein sequence ID" value="MPC98054.1"/>
    <property type="molecule type" value="Genomic_DNA"/>
</dbReference>
<comment type="caution">
    <text evidence="1">The sequence shown here is derived from an EMBL/GenBank/DDBJ whole genome shotgun (WGS) entry which is preliminary data.</text>
</comment>
<reference evidence="1 2" key="1">
    <citation type="submission" date="2019-05" db="EMBL/GenBank/DDBJ databases">
        <title>Another draft genome of Portunus trituberculatus and its Hox gene families provides insights of decapod evolution.</title>
        <authorList>
            <person name="Jeong J.-H."/>
            <person name="Song I."/>
            <person name="Kim S."/>
            <person name="Choi T."/>
            <person name="Kim D."/>
            <person name="Ryu S."/>
            <person name="Kim W."/>
        </authorList>
    </citation>
    <scope>NUCLEOTIDE SEQUENCE [LARGE SCALE GENOMIC DNA]</scope>
    <source>
        <tissue evidence="1">Muscle</tissue>
    </source>
</reference>
<dbReference type="Proteomes" id="UP000324222">
    <property type="component" value="Unassembled WGS sequence"/>
</dbReference>
<proteinExistence type="predicted"/>
<dbReference type="AlphaFoldDB" id="A0A5B7K0E9"/>